<dbReference type="CDD" id="cd06170">
    <property type="entry name" value="LuxR_C_like"/>
    <property type="match status" value="1"/>
</dbReference>
<organism evidence="6 7">
    <name type="scientific">Reichenbachiella agariperforans</name>
    <dbReference type="NCBI Taxonomy" id="156994"/>
    <lineage>
        <taxon>Bacteria</taxon>
        <taxon>Pseudomonadati</taxon>
        <taxon>Bacteroidota</taxon>
        <taxon>Cytophagia</taxon>
        <taxon>Cytophagales</taxon>
        <taxon>Reichenbachiellaceae</taxon>
        <taxon>Reichenbachiella</taxon>
    </lineage>
</organism>
<dbReference type="PRINTS" id="PR00038">
    <property type="entry name" value="HTHLUXR"/>
</dbReference>
<keyword evidence="7" id="KW-1185">Reference proteome</keyword>
<dbReference type="SMART" id="SM00448">
    <property type="entry name" value="REC"/>
    <property type="match status" value="1"/>
</dbReference>
<feature type="domain" description="Response regulatory" evidence="5">
    <location>
        <begin position="7"/>
        <end position="123"/>
    </location>
</feature>
<dbReference type="Pfam" id="PF00072">
    <property type="entry name" value="Response_reg"/>
    <property type="match status" value="1"/>
</dbReference>
<evidence type="ECO:0000256" key="2">
    <source>
        <dbReference type="ARBA" id="ARBA00023125"/>
    </source>
</evidence>
<evidence type="ECO:0000256" key="1">
    <source>
        <dbReference type="ARBA" id="ARBA00022553"/>
    </source>
</evidence>
<feature type="modified residue" description="4-aspartylphosphate" evidence="3">
    <location>
        <position position="58"/>
    </location>
</feature>
<dbReference type="GO" id="GO:0006355">
    <property type="term" value="P:regulation of DNA-templated transcription"/>
    <property type="evidence" value="ECO:0007669"/>
    <property type="project" value="InterPro"/>
</dbReference>
<evidence type="ECO:0000256" key="3">
    <source>
        <dbReference type="PROSITE-ProRule" id="PRU00169"/>
    </source>
</evidence>
<dbReference type="GO" id="GO:0003677">
    <property type="term" value="F:DNA binding"/>
    <property type="evidence" value="ECO:0007669"/>
    <property type="project" value="UniProtKB-KW"/>
</dbReference>
<dbReference type="InterPro" id="IPR016032">
    <property type="entry name" value="Sig_transdc_resp-reg_C-effctor"/>
</dbReference>
<dbReference type="GO" id="GO:0000160">
    <property type="term" value="P:phosphorelay signal transduction system"/>
    <property type="evidence" value="ECO:0007669"/>
    <property type="project" value="InterPro"/>
</dbReference>
<keyword evidence="2" id="KW-0238">DNA-binding</keyword>
<dbReference type="SMART" id="SM00421">
    <property type="entry name" value="HTH_LUXR"/>
    <property type="match status" value="1"/>
</dbReference>
<dbReference type="PROSITE" id="PS50110">
    <property type="entry name" value="RESPONSE_REGULATORY"/>
    <property type="match status" value="1"/>
</dbReference>
<dbReference type="InterPro" id="IPR000792">
    <property type="entry name" value="Tscrpt_reg_LuxR_C"/>
</dbReference>
<sequence>MTEPKLRILLVDDHKMIREGIKTFLEYNDTYEIVAESDDGQDAVEKQQQYHPDLIIADIAMPVLNGIEMTTQIRSKDEKVKIIALTMLNENHHIKQMMRAGANGYLLKNCTEDELNTAITRVMDGNIYYAQEVTDIIVRDTAAKPDPKKRLTREIPLTSREKEVLHLICKEYSNAEISDELFIGMRTVDAHKRNLLEKTGCKNVAGLVIYAMERDLFDDL</sequence>
<dbReference type="Gene3D" id="3.40.50.2300">
    <property type="match status" value="1"/>
</dbReference>
<evidence type="ECO:0000313" key="7">
    <source>
        <dbReference type="Proteomes" id="UP000184474"/>
    </source>
</evidence>
<dbReference type="AlphaFoldDB" id="A0A1M6K1G0"/>
<evidence type="ECO:0000259" key="4">
    <source>
        <dbReference type="PROSITE" id="PS50043"/>
    </source>
</evidence>
<dbReference type="InterPro" id="IPR001789">
    <property type="entry name" value="Sig_transdc_resp-reg_receiver"/>
</dbReference>
<reference evidence="7" key="1">
    <citation type="submission" date="2016-11" db="EMBL/GenBank/DDBJ databases">
        <authorList>
            <person name="Varghese N."/>
            <person name="Submissions S."/>
        </authorList>
    </citation>
    <scope>NUCLEOTIDE SEQUENCE [LARGE SCALE GENOMIC DNA]</scope>
    <source>
        <strain evidence="7">DSM 26134</strain>
    </source>
</reference>
<gene>
    <name evidence="6" type="ORF">SAMN04488028_101407</name>
</gene>
<feature type="domain" description="HTH luxR-type" evidence="4">
    <location>
        <begin position="150"/>
        <end position="215"/>
    </location>
</feature>
<dbReference type="Proteomes" id="UP000184474">
    <property type="component" value="Unassembled WGS sequence"/>
</dbReference>
<dbReference type="EMBL" id="FRAA01000001">
    <property type="protein sequence ID" value="SHJ52720.1"/>
    <property type="molecule type" value="Genomic_DNA"/>
</dbReference>
<dbReference type="PANTHER" id="PTHR43214:SF43">
    <property type="entry name" value="TWO-COMPONENT RESPONSE REGULATOR"/>
    <property type="match status" value="1"/>
</dbReference>
<dbReference type="InterPro" id="IPR058245">
    <property type="entry name" value="NreC/VraR/RcsB-like_REC"/>
</dbReference>
<dbReference type="RefSeq" id="WP_073118964.1">
    <property type="nucleotide sequence ID" value="NZ_FRAA01000001.1"/>
</dbReference>
<dbReference type="Pfam" id="PF00196">
    <property type="entry name" value="GerE"/>
    <property type="match status" value="1"/>
</dbReference>
<dbReference type="SUPFAM" id="SSF52172">
    <property type="entry name" value="CheY-like"/>
    <property type="match status" value="1"/>
</dbReference>
<name>A0A1M6K1G0_REIAG</name>
<dbReference type="SUPFAM" id="SSF46894">
    <property type="entry name" value="C-terminal effector domain of the bipartite response regulators"/>
    <property type="match status" value="1"/>
</dbReference>
<dbReference type="CDD" id="cd17535">
    <property type="entry name" value="REC_NarL-like"/>
    <property type="match status" value="1"/>
</dbReference>
<evidence type="ECO:0000313" key="6">
    <source>
        <dbReference type="EMBL" id="SHJ52720.1"/>
    </source>
</evidence>
<dbReference type="PROSITE" id="PS50043">
    <property type="entry name" value="HTH_LUXR_2"/>
    <property type="match status" value="1"/>
</dbReference>
<dbReference type="PANTHER" id="PTHR43214">
    <property type="entry name" value="TWO-COMPONENT RESPONSE REGULATOR"/>
    <property type="match status" value="1"/>
</dbReference>
<proteinExistence type="predicted"/>
<evidence type="ECO:0000259" key="5">
    <source>
        <dbReference type="PROSITE" id="PS50110"/>
    </source>
</evidence>
<keyword evidence="1 3" id="KW-0597">Phosphoprotein</keyword>
<dbReference type="InterPro" id="IPR011006">
    <property type="entry name" value="CheY-like_superfamily"/>
</dbReference>
<accession>A0A1M6K1G0</accession>
<dbReference type="STRING" id="156994.SAMN04488028_101407"/>
<dbReference type="InterPro" id="IPR039420">
    <property type="entry name" value="WalR-like"/>
</dbReference>
<protein>
    <submittedName>
        <fullName evidence="6">Two component transcriptional regulator, LuxR family</fullName>
    </submittedName>
</protein>